<proteinExistence type="predicted"/>
<feature type="compositionally biased region" description="Basic and acidic residues" evidence="1">
    <location>
        <begin position="353"/>
        <end position="363"/>
    </location>
</feature>
<organism evidence="2 3">
    <name type="scientific">Ruminococcus flavefaciens</name>
    <dbReference type="NCBI Taxonomy" id="1265"/>
    <lineage>
        <taxon>Bacteria</taxon>
        <taxon>Bacillati</taxon>
        <taxon>Bacillota</taxon>
        <taxon>Clostridia</taxon>
        <taxon>Eubacteriales</taxon>
        <taxon>Oscillospiraceae</taxon>
        <taxon>Ruminococcus</taxon>
    </lineage>
</organism>
<dbReference type="Pfam" id="PF14903">
    <property type="entry name" value="WG_beta_rep"/>
    <property type="match status" value="2"/>
</dbReference>
<evidence type="ECO:0000313" key="2">
    <source>
        <dbReference type="EMBL" id="SEH54752.1"/>
    </source>
</evidence>
<sequence length="363" mass="40955">MTKHMRLIISVLFIVIIVLAVAITRFYSNTDQSAELSGTQPAVEKKLSADNSGNHIFTDSAGLYGIIDSNERVIVYPEWQEIKFTDSDLCIASKQIRGKKLFGCIDYEGNIAIPFVYSDIKSIKLSGRNFYAAASSDDSTYVIYDQNFNPCFSRVWTSYKEDEDDLVLTSENGVYRYSVTANDIIFRNAVIKSETMNHSYELEVTNKNLLSKLSISSLEKMSRAVDRYIEYAFTGDSSLLKDIDAEQSAVFLTLFPEDHSVTSKTLMSLNDVSVYSSISDDDLDHYKIYITANISTNSKMADSRIQYLRGDYKAIMEFVYDPEKGLRVLSGDFVPNKLSYPAKSAESKQPADTNEKKNEQQAH</sequence>
<evidence type="ECO:0000313" key="3">
    <source>
        <dbReference type="Proteomes" id="UP000183190"/>
    </source>
</evidence>
<dbReference type="OrthoDB" id="1818611at2"/>
<feature type="region of interest" description="Disordered" evidence="1">
    <location>
        <begin position="339"/>
        <end position="363"/>
    </location>
</feature>
<dbReference type="AlphaFoldDB" id="A0A1H6IZ34"/>
<accession>A0A1H6IZ34</accession>
<protein>
    <submittedName>
        <fullName evidence="2">WG containing repeat-containing protein</fullName>
    </submittedName>
</protein>
<reference evidence="2 3" key="1">
    <citation type="submission" date="2016-10" db="EMBL/GenBank/DDBJ databases">
        <authorList>
            <person name="de Groot N.N."/>
        </authorList>
    </citation>
    <scope>NUCLEOTIDE SEQUENCE [LARGE SCALE GENOMIC DNA]</scope>
    <source>
        <strain evidence="2 3">YAD2003</strain>
    </source>
</reference>
<dbReference type="EMBL" id="FNWV01000004">
    <property type="protein sequence ID" value="SEH54752.1"/>
    <property type="molecule type" value="Genomic_DNA"/>
</dbReference>
<evidence type="ECO:0000256" key="1">
    <source>
        <dbReference type="SAM" id="MobiDB-lite"/>
    </source>
</evidence>
<gene>
    <name evidence="2" type="ORF">SAMN02910265_01341</name>
</gene>
<dbReference type="RefSeq" id="WP_074715705.1">
    <property type="nucleotide sequence ID" value="NZ_FNWV01000004.1"/>
</dbReference>
<dbReference type="InterPro" id="IPR032774">
    <property type="entry name" value="WG_beta_rep"/>
</dbReference>
<name>A0A1H6IZ34_RUMFL</name>
<dbReference type="Proteomes" id="UP000183190">
    <property type="component" value="Unassembled WGS sequence"/>
</dbReference>